<evidence type="ECO:0000313" key="5">
    <source>
        <dbReference type="Proteomes" id="UP000320762"/>
    </source>
</evidence>
<feature type="compositionally biased region" description="Polar residues" evidence="2">
    <location>
        <begin position="36"/>
        <end position="52"/>
    </location>
</feature>
<dbReference type="OrthoDB" id="3056402at2759"/>
<proteinExistence type="inferred from homology"/>
<evidence type="ECO:0000256" key="1">
    <source>
        <dbReference type="ARBA" id="ARBA00005788"/>
    </source>
</evidence>
<feature type="region of interest" description="Disordered" evidence="2">
    <location>
        <begin position="1"/>
        <end position="57"/>
    </location>
</feature>
<dbReference type="STRING" id="97359.A0A550BX77"/>
<evidence type="ECO:0000313" key="4">
    <source>
        <dbReference type="EMBL" id="TRM57126.1"/>
    </source>
</evidence>
<gene>
    <name evidence="4" type="ORF">BD626DRAFT_635091</name>
</gene>
<dbReference type="Pfam" id="PF08593">
    <property type="entry name" value="Mug135_C"/>
    <property type="match status" value="1"/>
</dbReference>
<sequence>MPPVLRSHTKRLAATAEPASLSKQMTSGSPGAKPLASSSSSRRTQPRKNTTVAEKGFAENEDDVPFPFVRRPLIKPSLEKIRREAVDQGIPEREIDDYASFTFSIQTSVYNYHVVAEKCRQALDDPSMCRVSNMTRGDGSTRHYQIMPFSDSGRYPWEAPYNLPKIKNLCILNSLSMRELSWYLQGYHMPVPPTRAERIALMKEYMGITPNVDAQYLLA</sequence>
<reference evidence="4 5" key="1">
    <citation type="journal article" date="2019" name="New Phytol.">
        <title>Comparative genomics reveals unique wood-decay strategies and fruiting body development in the Schizophyllaceae.</title>
        <authorList>
            <person name="Almasi E."/>
            <person name="Sahu N."/>
            <person name="Krizsan K."/>
            <person name="Balint B."/>
            <person name="Kovacs G.M."/>
            <person name="Kiss B."/>
            <person name="Cseklye J."/>
            <person name="Drula E."/>
            <person name="Henrissat B."/>
            <person name="Nagy I."/>
            <person name="Chovatia M."/>
            <person name="Adam C."/>
            <person name="LaButti K."/>
            <person name="Lipzen A."/>
            <person name="Riley R."/>
            <person name="Grigoriev I.V."/>
            <person name="Nagy L.G."/>
        </authorList>
    </citation>
    <scope>NUCLEOTIDE SEQUENCE [LARGE SCALE GENOMIC DNA]</scope>
    <source>
        <strain evidence="4 5">NL-1724</strain>
    </source>
</reference>
<dbReference type="AlphaFoldDB" id="A0A550BX77"/>
<dbReference type="EMBL" id="VDMD01000052">
    <property type="protein sequence ID" value="TRM57126.1"/>
    <property type="molecule type" value="Genomic_DNA"/>
</dbReference>
<accession>A0A550BX77</accession>
<organism evidence="4 5">
    <name type="scientific">Schizophyllum amplum</name>
    <dbReference type="NCBI Taxonomy" id="97359"/>
    <lineage>
        <taxon>Eukaryota</taxon>
        <taxon>Fungi</taxon>
        <taxon>Dikarya</taxon>
        <taxon>Basidiomycota</taxon>
        <taxon>Agaricomycotina</taxon>
        <taxon>Agaricomycetes</taxon>
        <taxon>Agaricomycetidae</taxon>
        <taxon>Agaricales</taxon>
        <taxon>Schizophyllaceae</taxon>
        <taxon>Schizophyllum</taxon>
    </lineage>
</organism>
<name>A0A550BX77_9AGAR</name>
<evidence type="ECO:0000259" key="3">
    <source>
        <dbReference type="Pfam" id="PF08593"/>
    </source>
</evidence>
<keyword evidence="5" id="KW-1185">Reference proteome</keyword>
<dbReference type="InterPro" id="IPR013902">
    <property type="entry name" value="Mug135-like_C"/>
</dbReference>
<feature type="domain" description="Mug135-like C-terminal" evidence="3">
    <location>
        <begin position="132"/>
        <end position="208"/>
    </location>
</feature>
<evidence type="ECO:0000256" key="2">
    <source>
        <dbReference type="SAM" id="MobiDB-lite"/>
    </source>
</evidence>
<comment type="similarity">
    <text evidence="1">Belongs to the UPF0612 family.</text>
</comment>
<dbReference type="Proteomes" id="UP000320762">
    <property type="component" value="Unassembled WGS sequence"/>
</dbReference>
<comment type="caution">
    <text evidence="4">The sequence shown here is derived from an EMBL/GenBank/DDBJ whole genome shotgun (WGS) entry which is preliminary data.</text>
</comment>
<protein>
    <recommendedName>
        <fullName evidence="3">Mug135-like C-terminal domain-containing protein</fullName>
    </recommendedName>
</protein>